<dbReference type="STRING" id="1306519.BIW12_03140"/>
<dbReference type="Proteomes" id="UP000178198">
    <property type="component" value="Chromosome"/>
</dbReference>
<dbReference type="AlphaFoldDB" id="A0A1D9P7C8"/>
<dbReference type="PANTHER" id="PTHR22916">
    <property type="entry name" value="GLYCOSYLTRANSFERASE"/>
    <property type="match status" value="1"/>
</dbReference>
<accession>A0A1D9P7C8</accession>
<evidence type="ECO:0000259" key="1">
    <source>
        <dbReference type="Pfam" id="PF00535"/>
    </source>
</evidence>
<dbReference type="OrthoDB" id="199095at2"/>
<dbReference type="SUPFAM" id="SSF53448">
    <property type="entry name" value="Nucleotide-diphospho-sugar transferases"/>
    <property type="match status" value="1"/>
</dbReference>
<evidence type="ECO:0000313" key="3">
    <source>
        <dbReference type="Proteomes" id="UP000178198"/>
    </source>
</evidence>
<proteinExistence type="predicted"/>
<dbReference type="InterPro" id="IPR029044">
    <property type="entry name" value="Nucleotide-diphossugar_trans"/>
</dbReference>
<feature type="domain" description="Glycosyltransferase 2-like" evidence="1">
    <location>
        <begin position="7"/>
        <end position="138"/>
    </location>
</feature>
<dbReference type="GO" id="GO:0016758">
    <property type="term" value="F:hexosyltransferase activity"/>
    <property type="evidence" value="ECO:0007669"/>
    <property type="project" value="UniProtKB-ARBA"/>
</dbReference>
<name>A0A1D9P7C8_9FLAO</name>
<keyword evidence="2" id="KW-0808">Transferase</keyword>
<dbReference type="PANTHER" id="PTHR22916:SF3">
    <property type="entry name" value="UDP-GLCNAC:BETAGAL BETA-1,3-N-ACETYLGLUCOSAMINYLTRANSFERASE-LIKE PROTEIN 1"/>
    <property type="match status" value="1"/>
</dbReference>
<dbReference type="RefSeq" id="WP_071183774.1">
    <property type="nucleotide sequence ID" value="NZ_CP017774.1"/>
</dbReference>
<gene>
    <name evidence="2" type="ORF">BIW12_03140</name>
</gene>
<dbReference type="EMBL" id="CP017774">
    <property type="protein sequence ID" value="AOZ98506.1"/>
    <property type="molecule type" value="Genomic_DNA"/>
</dbReference>
<keyword evidence="3" id="KW-1185">Reference proteome</keyword>
<sequence length="310" mass="36678">MKQYIVSVFMLTYNQEQFIAQTIKSILMQKTNFAYQLVIGEDGSTDTTRNICESYAQQFPEKIKLLAPLEKNIGLIANYMRTIKECDGKYIAICDGDDYWIDEYKLQKQVDFLENNPDYSIVHTAVNRLYEDGSIKEYHYHPNKEIVDFDDLVFNNYIYSVSCLFRNIQSIENCLPVWFAQFPFGDWQTYLWTIKDGGKIHFINEVTAVYRMGIGISFGYMKKNSSFIQILINVLENIYQDKDFEHKKGIISKSISNKRKDLMTSFNREKNYLKAFVEFLRILKTSKSKRSFIKFYFYSVFKSFTQIKEK</sequence>
<protein>
    <submittedName>
        <fullName evidence="2">Glycosyl transferase</fullName>
    </submittedName>
</protein>
<organism evidence="2 3">
    <name type="scientific">Flavobacterium commune</name>
    <dbReference type="NCBI Taxonomy" id="1306519"/>
    <lineage>
        <taxon>Bacteria</taxon>
        <taxon>Pseudomonadati</taxon>
        <taxon>Bacteroidota</taxon>
        <taxon>Flavobacteriia</taxon>
        <taxon>Flavobacteriales</taxon>
        <taxon>Flavobacteriaceae</taxon>
        <taxon>Flavobacterium</taxon>
    </lineage>
</organism>
<dbReference type="InterPro" id="IPR001173">
    <property type="entry name" value="Glyco_trans_2-like"/>
</dbReference>
<dbReference type="Gene3D" id="3.90.550.10">
    <property type="entry name" value="Spore Coat Polysaccharide Biosynthesis Protein SpsA, Chain A"/>
    <property type="match status" value="1"/>
</dbReference>
<dbReference type="Pfam" id="PF00535">
    <property type="entry name" value="Glycos_transf_2"/>
    <property type="match status" value="1"/>
</dbReference>
<evidence type="ECO:0000313" key="2">
    <source>
        <dbReference type="EMBL" id="AOZ98506.1"/>
    </source>
</evidence>
<dbReference type="KEGG" id="fcm:BIW12_03140"/>
<reference evidence="2 3" key="1">
    <citation type="submission" date="2016-10" db="EMBL/GenBank/DDBJ databases">
        <title>Complete Genome Sequence of Flavobacterium sp. PK15.</title>
        <authorList>
            <person name="Ekwe A."/>
            <person name="Kim S.B."/>
        </authorList>
    </citation>
    <scope>NUCLEOTIDE SEQUENCE [LARGE SCALE GENOMIC DNA]</scope>
    <source>
        <strain evidence="2 3">PK15</strain>
    </source>
</reference>